<dbReference type="AlphaFoldDB" id="A0AAV4NUA4"/>
<protein>
    <submittedName>
        <fullName evidence="1">Uncharacterized protein</fullName>
    </submittedName>
</protein>
<dbReference type="EMBL" id="BPLR01021323">
    <property type="protein sequence ID" value="GIX88457.1"/>
    <property type="molecule type" value="Genomic_DNA"/>
</dbReference>
<keyword evidence="2" id="KW-1185">Reference proteome</keyword>
<reference evidence="1 2" key="1">
    <citation type="submission" date="2021-06" db="EMBL/GenBank/DDBJ databases">
        <title>Caerostris extrusa draft genome.</title>
        <authorList>
            <person name="Kono N."/>
            <person name="Arakawa K."/>
        </authorList>
    </citation>
    <scope>NUCLEOTIDE SEQUENCE [LARGE SCALE GENOMIC DNA]</scope>
</reference>
<comment type="caution">
    <text evidence="1">The sequence shown here is derived from an EMBL/GenBank/DDBJ whole genome shotgun (WGS) entry which is preliminary data.</text>
</comment>
<evidence type="ECO:0000313" key="2">
    <source>
        <dbReference type="Proteomes" id="UP001054945"/>
    </source>
</evidence>
<accession>A0AAV4NUA4</accession>
<proteinExistence type="predicted"/>
<evidence type="ECO:0000313" key="1">
    <source>
        <dbReference type="EMBL" id="GIX88457.1"/>
    </source>
</evidence>
<name>A0AAV4NUA4_CAEEX</name>
<sequence>MEIASDGDNDERGVRGRKGGCGQIVFASPYTKAAINYFSLRRIECYLLFNARQNNDWGFIKLPKGLLRMWSHIWTYSKKKLGRLEEGWTAKGSF</sequence>
<dbReference type="Proteomes" id="UP001054945">
    <property type="component" value="Unassembled WGS sequence"/>
</dbReference>
<organism evidence="1 2">
    <name type="scientific">Caerostris extrusa</name>
    <name type="common">Bark spider</name>
    <name type="synonym">Caerostris bankana</name>
    <dbReference type="NCBI Taxonomy" id="172846"/>
    <lineage>
        <taxon>Eukaryota</taxon>
        <taxon>Metazoa</taxon>
        <taxon>Ecdysozoa</taxon>
        <taxon>Arthropoda</taxon>
        <taxon>Chelicerata</taxon>
        <taxon>Arachnida</taxon>
        <taxon>Araneae</taxon>
        <taxon>Araneomorphae</taxon>
        <taxon>Entelegynae</taxon>
        <taxon>Araneoidea</taxon>
        <taxon>Araneidae</taxon>
        <taxon>Caerostris</taxon>
    </lineage>
</organism>
<gene>
    <name evidence="1" type="ORF">CEXT_515311</name>
</gene>